<dbReference type="Gene3D" id="2.70.70.10">
    <property type="entry name" value="Glucose Permease (Domain IIA)"/>
    <property type="match status" value="1"/>
</dbReference>
<evidence type="ECO:0000256" key="1">
    <source>
        <dbReference type="SAM" id="Coils"/>
    </source>
</evidence>
<dbReference type="PANTHER" id="PTHR21666:SF270">
    <property type="entry name" value="MUREIN HYDROLASE ACTIVATOR ENVC"/>
    <property type="match status" value="1"/>
</dbReference>
<keyword evidence="1" id="KW-0175">Coiled coil</keyword>
<dbReference type="GO" id="GO:0004222">
    <property type="term" value="F:metalloendopeptidase activity"/>
    <property type="evidence" value="ECO:0007669"/>
    <property type="project" value="TreeGrafter"/>
</dbReference>
<gene>
    <name evidence="3" type="ORF">MNBD_GAMMA22-2357</name>
</gene>
<protein>
    <submittedName>
        <fullName evidence="3">Murein hydrolase activator EnvC</fullName>
    </submittedName>
</protein>
<dbReference type="SUPFAM" id="SSF51261">
    <property type="entry name" value="Duplicated hybrid motif"/>
    <property type="match status" value="1"/>
</dbReference>
<dbReference type="InterPro" id="IPR016047">
    <property type="entry name" value="M23ase_b-sheet_dom"/>
</dbReference>
<dbReference type="InterPro" id="IPR011055">
    <property type="entry name" value="Dup_hybrid_motif"/>
</dbReference>
<name>A0A3B0ZKA6_9ZZZZ</name>
<accession>A0A3B0ZKA6</accession>
<proteinExistence type="predicted"/>
<dbReference type="Gene3D" id="6.10.250.3150">
    <property type="match status" value="1"/>
</dbReference>
<dbReference type="EMBL" id="UOFS01000011">
    <property type="protein sequence ID" value="VAW92121.1"/>
    <property type="molecule type" value="Genomic_DNA"/>
</dbReference>
<evidence type="ECO:0000313" key="3">
    <source>
        <dbReference type="EMBL" id="VAW92121.1"/>
    </source>
</evidence>
<feature type="coiled-coil region" evidence="1">
    <location>
        <begin position="26"/>
        <end position="102"/>
    </location>
</feature>
<dbReference type="AlphaFoldDB" id="A0A3B0ZKA6"/>
<dbReference type="FunFam" id="2.70.70.10:FF:000003">
    <property type="entry name" value="Murein hydrolase activator EnvC"/>
    <property type="match status" value="1"/>
</dbReference>
<evidence type="ECO:0000259" key="2">
    <source>
        <dbReference type="Pfam" id="PF01551"/>
    </source>
</evidence>
<dbReference type="PANTHER" id="PTHR21666">
    <property type="entry name" value="PEPTIDASE-RELATED"/>
    <property type="match status" value="1"/>
</dbReference>
<keyword evidence="3" id="KW-0378">Hydrolase</keyword>
<dbReference type="InterPro" id="IPR050570">
    <property type="entry name" value="Cell_wall_metabolism_enzyme"/>
</dbReference>
<reference evidence="3" key="1">
    <citation type="submission" date="2018-06" db="EMBL/GenBank/DDBJ databases">
        <authorList>
            <person name="Zhirakovskaya E."/>
        </authorList>
    </citation>
    <scope>NUCLEOTIDE SEQUENCE</scope>
</reference>
<dbReference type="Pfam" id="PF01551">
    <property type="entry name" value="Peptidase_M23"/>
    <property type="match status" value="1"/>
</dbReference>
<dbReference type="CDD" id="cd12797">
    <property type="entry name" value="M23_peptidase"/>
    <property type="match status" value="1"/>
</dbReference>
<organism evidence="3">
    <name type="scientific">hydrothermal vent metagenome</name>
    <dbReference type="NCBI Taxonomy" id="652676"/>
    <lineage>
        <taxon>unclassified sequences</taxon>
        <taxon>metagenomes</taxon>
        <taxon>ecological metagenomes</taxon>
    </lineage>
</organism>
<sequence>MLRQTGHYLILLFCLTIAAPVIADSSDSQKKQLDNLRKRIGGLRDELNVIRGEHSQVRNELQETELKINKFVTTLKSLSRNIRQQNNELVRLKKDKARYQKDMSTQLDLLAIQVRSAYAIGRQEYLKLLLNQEHPETVGRVLRYYQYFNEERSSRVLRAEKIVEKLNQVSKAINRKVVQLKGLRKKQRSQKGALENTKRARNLVLARLKSELLNKGEELEHLIQNEQKLARLIKEINEVMPEIQMEPGKHLKFAKLKGKLYWPTVGIVKKLFGKSRKSKKLKWNGVIIKAKSGMNVRSISRGRVAYADWLRGYGLLVIIDHGDGYMSLYGRNESIQKETGDWVEANEVIASVGDSGGNEFTGLYFEIRYNGKPINPTQWCKKTRRL</sequence>
<feature type="domain" description="M23ase beta-sheet core" evidence="2">
    <location>
        <begin position="283"/>
        <end position="376"/>
    </location>
</feature>